<evidence type="ECO:0000256" key="1">
    <source>
        <dbReference type="ARBA" id="ARBA00004191"/>
    </source>
</evidence>
<reference evidence="7 8" key="1">
    <citation type="submission" date="2016-07" db="EMBL/GenBank/DDBJ databases">
        <title>Draft genome of the white-rot fungus Obba rivulosa 3A-2.</title>
        <authorList>
            <consortium name="DOE Joint Genome Institute"/>
            <person name="Miettinen O."/>
            <person name="Riley R."/>
            <person name="Acob R."/>
            <person name="Barry K."/>
            <person name="Cullen D."/>
            <person name="De Vries R."/>
            <person name="Hainaut M."/>
            <person name="Hatakka A."/>
            <person name="Henrissat B."/>
            <person name="Hilden K."/>
            <person name="Kuo R."/>
            <person name="Labutti K."/>
            <person name="Lipzen A."/>
            <person name="Makela M.R."/>
            <person name="Sandor L."/>
            <person name="Spatafora J.W."/>
            <person name="Grigoriev I.V."/>
            <person name="Hibbett D.S."/>
        </authorList>
    </citation>
    <scope>NUCLEOTIDE SEQUENCE [LARGE SCALE GENOMIC DNA]</scope>
    <source>
        <strain evidence="7 8">3A-2</strain>
    </source>
</reference>
<dbReference type="InterPro" id="IPR001338">
    <property type="entry name" value="Class_I_Hydrophobin"/>
</dbReference>
<organism evidence="7 8">
    <name type="scientific">Obba rivulosa</name>
    <dbReference type="NCBI Taxonomy" id="1052685"/>
    <lineage>
        <taxon>Eukaryota</taxon>
        <taxon>Fungi</taxon>
        <taxon>Dikarya</taxon>
        <taxon>Basidiomycota</taxon>
        <taxon>Agaricomycotina</taxon>
        <taxon>Agaricomycetes</taxon>
        <taxon>Polyporales</taxon>
        <taxon>Gelatoporiaceae</taxon>
        <taxon>Obba</taxon>
    </lineage>
</organism>
<feature type="signal peptide" evidence="6">
    <location>
        <begin position="1"/>
        <end position="18"/>
    </location>
</feature>
<dbReference type="SMART" id="SM00075">
    <property type="entry name" value="HYDRO"/>
    <property type="match status" value="1"/>
</dbReference>
<dbReference type="Pfam" id="PF01185">
    <property type="entry name" value="Hydrophobin"/>
    <property type="match status" value="1"/>
</dbReference>
<gene>
    <name evidence="7" type="ORF">OBBRIDRAFT_798279</name>
</gene>
<proteinExistence type="inferred from homology"/>
<evidence type="ECO:0000256" key="2">
    <source>
        <dbReference type="ARBA" id="ARBA00010446"/>
    </source>
</evidence>
<dbReference type="GO" id="GO:0009277">
    <property type="term" value="C:fungal-type cell wall"/>
    <property type="evidence" value="ECO:0007669"/>
    <property type="project" value="InterPro"/>
</dbReference>
<dbReference type="GO" id="GO:0005199">
    <property type="term" value="F:structural constituent of cell wall"/>
    <property type="evidence" value="ECO:0007669"/>
    <property type="project" value="InterPro"/>
</dbReference>
<comment type="similarity">
    <text evidence="2 6">Belongs to the fungal hydrophobin family.</text>
</comment>
<keyword evidence="6" id="KW-0732">Signal</keyword>
<comment type="subcellular location">
    <subcellularLocation>
        <location evidence="1 6">Secreted</location>
        <location evidence="1 6">Cell wall</location>
    </subcellularLocation>
</comment>
<dbReference type="CDD" id="cd23507">
    <property type="entry name" value="hydrophobin_I"/>
    <property type="match status" value="1"/>
</dbReference>
<keyword evidence="8" id="KW-1185">Reference proteome</keyword>
<feature type="chain" id="PRO_5034350483" description="Hydrophobin" evidence="6">
    <location>
        <begin position="19"/>
        <end position="106"/>
    </location>
</feature>
<name>A0A8E2DEX6_9APHY</name>
<keyword evidence="3 6" id="KW-0134">Cell wall</keyword>
<evidence type="ECO:0000256" key="3">
    <source>
        <dbReference type="ARBA" id="ARBA00022512"/>
    </source>
</evidence>
<dbReference type="Proteomes" id="UP000250043">
    <property type="component" value="Unassembled WGS sequence"/>
</dbReference>
<evidence type="ECO:0000256" key="5">
    <source>
        <dbReference type="ARBA" id="ARBA00023157"/>
    </source>
</evidence>
<keyword evidence="5 6" id="KW-1015">Disulfide bond</keyword>
<evidence type="ECO:0000313" key="8">
    <source>
        <dbReference type="Proteomes" id="UP000250043"/>
    </source>
</evidence>
<dbReference type="OrthoDB" id="2798292at2759"/>
<evidence type="ECO:0000256" key="4">
    <source>
        <dbReference type="ARBA" id="ARBA00022525"/>
    </source>
</evidence>
<sequence length="106" mass="10001">MQFSALAAFAALATLAAATPAPGGSQPSSSDACCESVGEASSDPIASVLKGLGVVVQDVTAIVGVDCSPITVVGVGSGSACSGTTVSCSSNELGGLVQIGCVPVTL</sequence>
<dbReference type="EMBL" id="KV722589">
    <property type="protein sequence ID" value="OCH85360.1"/>
    <property type="molecule type" value="Genomic_DNA"/>
</dbReference>
<evidence type="ECO:0000256" key="6">
    <source>
        <dbReference type="RuleBase" id="RU365009"/>
    </source>
</evidence>
<accession>A0A8E2DEX6</accession>
<protein>
    <recommendedName>
        <fullName evidence="6">Hydrophobin</fullName>
    </recommendedName>
</protein>
<keyword evidence="4 6" id="KW-0964">Secreted</keyword>
<dbReference type="AlphaFoldDB" id="A0A8E2DEX6"/>
<evidence type="ECO:0000313" key="7">
    <source>
        <dbReference type="EMBL" id="OCH85360.1"/>
    </source>
</evidence>